<feature type="region of interest" description="Disordered" evidence="2">
    <location>
        <begin position="134"/>
        <end position="153"/>
    </location>
</feature>
<proteinExistence type="predicted"/>
<feature type="compositionally biased region" description="Polar residues" evidence="2">
    <location>
        <begin position="144"/>
        <end position="153"/>
    </location>
</feature>
<protein>
    <recommendedName>
        <fullName evidence="5">Xylulose kinase-1</fullName>
    </recommendedName>
</protein>
<evidence type="ECO:0000256" key="1">
    <source>
        <dbReference type="SAM" id="Coils"/>
    </source>
</evidence>
<evidence type="ECO:0000313" key="4">
    <source>
        <dbReference type="Proteomes" id="UP001151760"/>
    </source>
</evidence>
<reference evidence="3" key="1">
    <citation type="journal article" date="2022" name="Int. J. Mol. Sci.">
        <title>Draft Genome of Tanacetum Coccineum: Genomic Comparison of Closely Related Tanacetum-Family Plants.</title>
        <authorList>
            <person name="Yamashiro T."/>
            <person name="Shiraishi A."/>
            <person name="Nakayama K."/>
            <person name="Satake H."/>
        </authorList>
    </citation>
    <scope>NUCLEOTIDE SEQUENCE</scope>
</reference>
<feature type="compositionally biased region" description="Basic and acidic residues" evidence="2">
    <location>
        <begin position="536"/>
        <end position="547"/>
    </location>
</feature>
<evidence type="ECO:0000256" key="2">
    <source>
        <dbReference type="SAM" id="MobiDB-lite"/>
    </source>
</evidence>
<keyword evidence="1" id="KW-0175">Coiled coil</keyword>
<evidence type="ECO:0000313" key="3">
    <source>
        <dbReference type="EMBL" id="GJS73010.1"/>
    </source>
</evidence>
<keyword evidence="4" id="KW-1185">Reference proteome</keyword>
<feature type="coiled-coil region" evidence="1">
    <location>
        <begin position="231"/>
        <end position="258"/>
    </location>
</feature>
<dbReference type="Proteomes" id="UP001151760">
    <property type="component" value="Unassembled WGS sequence"/>
</dbReference>
<accession>A0ABQ4Y6M2</accession>
<evidence type="ECO:0008006" key="5">
    <source>
        <dbReference type="Google" id="ProtNLM"/>
    </source>
</evidence>
<reference evidence="3" key="2">
    <citation type="submission" date="2022-01" db="EMBL/GenBank/DDBJ databases">
        <authorList>
            <person name="Yamashiro T."/>
            <person name="Shiraishi A."/>
            <person name="Satake H."/>
            <person name="Nakayama K."/>
        </authorList>
    </citation>
    <scope>NUCLEOTIDE SEQUENCE</scope>
</reference>
<sequence length="835" mass="95365">MVAYLKKPEGSEGFHQIVDFLNSSHIRYALTENPTIYVSLIKQFWQSATARTLDNREIELTATIDGKVKTVTKGSVRRHLQLADADGISSLPTTKIFEQLSLMGNIKRASKGYTKKNIPLFPAMIIQGPVVQGEGSTHPVESHYTPTSAPSTLQTPVLSTFRRTTRQESVVPQPRSPTQTLIADEIVYKERGYSVERAATTATSLDVEQGSVNTLGSGEDNMTLQELMVLCTTLLKKVESLETDLEQAKQIYGAADTKLIKMVKKLEKIVKSNQARRRANIVVSDDEDDLEEPSKQGRKIAEIDQDPGISLVQHDAEIQGWYEHDMEFDFVFDAAKEVSIAEKDVSTVEQVSTIGATVTTASIAVSTASPTRNTRVSTADDITMADTGQELERLDFEAAMRLQAELDEEERQRIARRLQAEEREKYTEAEQARMLAELINQRKRYFAAQRAEERRNKPPTQAQQRTYMSNYIKNMGGYTLQQLRGYSFDEIKTLFETTMRSVKTFVPLESEVDRAVHELATGSSKRVAEEELVQESSKRQKTDESSETRYPNHLIEECPQLSRNYNQSFVRRSWMCSDSDEDKEEKTKDENCLMAKASNDVLSETEFFSDDLSSFDEKDLNSDKYAFEKLLVNILLTKIILQVSEILHFSPYLQTSTKPISKIVLNCSLRISMSHCSSFVLDSYSQGHSSKEMDPVHLISFMIQNEFITLSLVQFCQILKIPYNSQAVFTNEWDLSSLAFFQETEGPYYTDLRTPNEIHQFLRFERVDSNCTIKNKSVTLAPYQVLTKEVREDLKRWEELIRENVFSLRGHRTTYRLVFHIYYIVFLGRCKRNII</sequence>
<feature type="region of interest" description="Disordered" evidence="2">
    <location>
        <begin position="523"/>
        <end position="549"/>
    </location>
</feature>
<organism evidence="3 4">
    <name type="scientific">Tanacetum coccineum</name>
    <dbReference type="NCBI Taxonomy" id="301880"/>
    <lineage>
        <taxon>Eukaryota</taxon>
        <taxon>Viridiplantae</taxon>
        <taxon>Streptophyta</taxon>
        <taxon>Embryophyta</taxon>
        <taxon>Tracheophyta</taxon>
        <taxon>Spermatophyta</taxon>
        <taxon>Magnoliopsida</taxon>
        <taxon>eudicotyledons</taxon>
        <taxon>Gunneridae</taxon>
        <taxon>Pentapetalae</taxon>
        <taxon>asterids</taxon>
        <taxon>campanulids</taxon>
        <taxon>Asterales</taxon>
        <taxon>Asteraceae</taxon>
        <taxon>Asteroideae</taxon>
        <taxon>Anthemideae</taxon>
        <taxon>Anthemidinae</taxon>
        <taxon>Tanacetum</taxon>
    </lineage>
</organism>
<dbReference type="EMBL" id="BQNB010010122">
    <property type="protein sequence ID" value="GJS73010.1"/>
    <property type="molecule type" value="Genomic_DNA"/>
</dbReference>
<name>A0ABQ4Y6M2_9ASTR</name>
<gene>
    <name evidence="3" type="ORF">Tco_0705851</name>
</gene>
<comment type="caution">
    <text evidence="3">The sequence shown here is derived from an EMBL/GenBank/DDBJ whole genome shotgun (WGS) entry which is preliminary data.</text>
</comment>